<dbReference type="GO" id="GO:0006754">
    <property type="term" value="P:ATP biosynthetic process"/>
    <property type="evidence" value="ECO:0007669"/>
    <property type="project" value="TreeGrafter"/>
</dbReference>
<keyword evidence="2 4" id="KW-0378">Hydrolase</keyword>
<name>A0A839UEF0_9HYPH</name>
<organism evidence="4 5">
    <name type="scientific">Phyllobacterium trifolii</name>
    <dbReference type="NCBI Taxonomy" id="300193"/>
    <lineage>
        <taxon>Bacteria</taxon>
        <taxon>Pseudomonadati</taxon>
        <taxon>Pseudomonadota</taxon>
        <taxon>Alphaproteobacteria</taxon>
        <taxon>Hyphomicrobiales</taxon>
        <taxon>Phyllobacteriaceae</taxon>
        <taxon>Phyllobacterium</taxon>
    </lineage>
</organism>
<accession>A0A839UEF0</accession>
<sequence length="171" mass="19318">MFEVILGKKSAGILMYKRTDEGIKVLLVHPGGPFWSRRDLGAWSMPKGEYLDEEGSESAARREFSEEVGTTVDEPLHLLGQIRQRSGKIVIAYAAEGDLDASSFRSETFEMEWPRHSGRLQSFAEVDRAQWFTLPIARHKILPGLRPFLGLLESRIISLDPRNLHGQEGQL</sequence>
<evidence type="ECO:0000313" key="4">
    <source>
        <dbReference type="EMBL" id="MBB3146809.1"/>
    </source>
</evidence>
<evidence type="ECO:0000256" key="1">
    <source>
        <dbReference type="ARBA" id="ARBA00001946"/>
    </source>
</evidence>
<dbReference type="GO" id="GO:0004081">
    <property type="term" value="F:bis(5'-nucleosyl)-tetraphosphatase (asymmetrical) activity"/>
    <property type="evidence" value="ECO:0007669"/>
    <property type="project" value="TreeGrafter"/>
</dbReference>
<dbReference type="CDD" id="cd04662">
    <property type="entry name" value="NUDIX_Hydrolase"/>
    <property type="match status" value="1"/>
</dbReference>
<protein>
    <submittedName>
        <fullName evidence="4">Putative NUDIX family NTP pyrophosphohydrolase</fullName>
    </submittedName>
</protein>
<dbReference type="PANTHER" id="PTHR21340">
    <property type="entry name" value="DIADENOSINE 5,5-P1,P4-TETRAPHOSPHATE PYROPHOSPHOHYDROLASE MUTT"/>
    <property type="match status" value="1"/>
</dbReference>
<dbReference type="EMBL" id="JACHXN010000009">
    <property type="protein sequence ID" value="MBB3146809.1"/>
    <property type="molecule type" value="Genomic_DNA"/>
</dbReference>
<proteinExistence type="predicted"/>
<dbReference type="InterPro" id="IPR051325">
    <property type="entry name" value="Nudix_hydrolase_domain"/>
</dbReference>
<feature type="domain" description="Nudix hydrolase" evidence="3">
    <location>
        <begin position="6"/>
        <end position="165"/>
    </location>
</feature>
<dbReference type="InterPro" id="IPR000086">
    <property type="entry name" value="NUDIX_hydrolase_dom"/>
</dbReference>
<evidence type="ECO:0000313" key="5">
    <source>
        <dbReference type="Proteomes" id="UP000554520"/>
    </source>
</evidence>
<dbReference type="GO" id="GO:0006167">
    <property type="term" value="P:AMP biosynthetic process"/>
    <property type="evidence" value="ECO:0007669"/>
    <property type="project" value="TreeGrafter"/>
</dbReference>
<dbReference type="Pfam" id="PF00293">
    <property type="entry name" value="NUDIX"/>
    <property type="match status" value="1"/>
</dbReference>
<gene>
    <name evidence="4" type="ORF">FHS21_003225</name>
</gene>
<dbReference type="Proteomes" id="UP000554520">
    <property type="component" value="Unassembled WGS sequence"/>
</dbReference>
<comment type="cofactor">
    <cofactor evidence="1">
        <name>Mg(2+)</name>
        <dbReference type="ChEBI" id="CHEBI:18420"/>
    </cofactor>
</comment>
<dbReference type="PROSITE" id="PS00893">
    <property type="entry name" value="NUDIX_BOX"/>
    <property type="match status" value="1"/>
</dbReference>
<dbReference type="SUPFAM" id="SSF55811">
    <property type="entry name" value="Nudix"/>
    <property type="match status" value="1"/>
</dbReference>
<reference evidence="4 5" key="1">
    <citation type="submission" date="2020-08" db="EMBL/GenBank/DDBJ databases">
        <title>Genomic Encyclopedia of Type Strains, Phase III (KMG-III): the genomes of soil and plant-associated and newly described type strains.</title>
        <authorList>
            <person name="Whitman W."/>
        </authorList>
    </citation>
    <scope>NUCLEOTIDE SEQUENCE [LARGE SCALE GENOMIC DNA]</scope>
    <source>
        <strain evidence="4 5">CECT 7015</strain>
    </source>
</reference>
<keyword evidence="5" id="KW-1185">Reference proteome</keyword>
<dbReference type="InterPro" id="IPR015797">
    <property type="entry name" value="NUDIX_hydrolase-like_dom_sf"/>
</dbReference>
<dbReference type="AlphaFoldDB" id="A0A839UEF0"/>
<dbReference type="PROSITE" id="PS51462">
    <property type="entry name" value="NUDIX"/>
    <property type="match status" value="1"/>
</dbReference>
<evidence type="ECO:0000256" key="2">
    <source>
        <dbReference type="ARBA" id="ARBA00022801"/>
    </source>
</evidence>
<dbReference type="InterPro" id="IPR020084">
    <property type="entry name" value="NUDIX_hydrolase_CS"/>
</dbReference>
<evidence type="ECO:0000259" key="3">
    <source>
        <dbReference type="PROSITE" id="PS51462"/>
    </source>
</evidence>
<dbReference type="PANTHER" id="PTHR21340:SF7">
    <property type="entry name" value="NUDIX HYDROLASE DOMAIN-CONTAINING PROTEIN"/>
    <property type="match status" value="1"/>
</dbReference>
<dbReference type="Gene3D" id="3.90.79.10">
    <property type="entry name" value="Nucleoside Triphosphate Pyrophosphohydrolase"/>
    <property type="match status" value="1"/>
</dbReference>
<comment type="caution">
    <text evidence="4">The sequence shown here is derived from an EMBL/GenBank/DDBJ whole genome shotgun (WGS) entry which is preliminary data.</text>
</comment>